<dbReference type="InterPro" id="IPR042098">
    <property type="entry name" value="TauD-like_sf"/>
</dbReference>
<dbReference type="Gene3D" id="3.60.130.10">
    <property type="entry name" value="Clavaminate synthase-like"/>
    <property type="match status" value="1"/>
</dbReference>
<accession>A0A382HZ92</accession>
<dbReference type="SUPFAM" id="SSF51197">
    <property type="entry name" value="Clavaminate synthase-like"/>
    <property type="match status" value="1"/>
</dbReference>
<dbReference type="AlphaFoldDB" id="A0A382HZ92"/>
<protein>
    <recommendedName>
        <fullName evidence="3">TauD/TfdA-like domain-containing protein</fullName>
    </recommendedName>
</protein>
<dbReference type="EMBL" id="UINC01063785">
    <property type="protein sequence ID" value="SVB91781.1"/>
    <property type="molecule type" value="Genomic_DNA"/>
</dbReference>
<sequence length="59" mass="6796">MQTFPYTIHNDNGYRTVDELCQWVKVNQRVVENALECHGAVLFRDFPISSAQDFDAFSA</sequence>
<evidence type="ECO:0000313" key="2">
    <source>
        <dbReference type="EMBL" id="SVB91781.1"/>
    </source>
</evidence>
<organism evidence="2">
    <name type="scientific">marine metagenome</name>
    <dbReference type="NCBI Taxonomy" id="408172"/>
    <lineage>
        <taxon>unclassified sequences</taxon>
        <taxon>metagenomes</taxon>
        <taxon>ecological metagenomes</taxon>
    </lineage>
</organism>
<dbReference type="GO" id="GO:0016491">
    <property type="term" value="F:oxidoreductase activity"/>
    <property type="evidence" value="ECO:0007669"/>
    <property type="project" value="UniProtKB-KW"/>
</dbReference>
<evidence type="ECO:0008006" key="3">
    <source>
        <dbReference type="Google" id="ProtNLM"/>
    </source>
</evidence>
<keyword evidence="1" id="KW-0560">Oxidoreductase</keyword>
<reference evidence="2" key="1">
    <citation type="submission" date="2018-05" db="EMBL/GenBank/DDBJ databases">
        <authorList>
            <person name="Lanie J.A."/>
            <person name="Ng W.-L."/>
            <person name="Kazmierczak K.M."/>
            <person name="Andrzejewski T.M."/>
            <person name="Davidsen T.M."/>
            <person name="Wayne K.J."/>
            <person name="Tettelin H."/>
            <person name="Glass J.I."/>
            <person name="Rusch D."/>
            <person name="Podicherti R."/>
            <person name="Tsui H.-C.T."/>
            <person name="Winkler M.E."/>
        </authorList>
    </citation>
    <scope>NUCLEOTIDE SEQUENCE</scope>
</reference>
<proteinExistence type="predicted"/>
<name>A0A382HZ92_9ZZZZ</name>
<gene>
    <name evidence="2" type="ORF">METZ01_LOCUS244635</name>
</gene>
<evidence type="ECO:0000256" key="1">
    <source>
        <dbReference type="ARBA" id="ARBA00023002"/>
    </source>
</evidence>